<organism evidence="7 8">
    <name type="scientific">Acidocella aquatica</name>
    <dbReference type="NCBI Taxonomy" id="1922313"/>
    <lineage>
        <taxon>Bacteria</taxon>
        <taxon>Pseudomonadati</taxon>
        <taxon>Pseudomonadota</taxon>
        <taxon>Alphaproteobacteria</taxon>
        <taxon>Acetobacterales</taxon>
        <taxon>Acidocellaceae</taxon>
        <taxon>Acidocella</taxon>
    </lineage>
</organism>
<dbReference type="SMART" id="SM00490">
    <property type="entry name" value="HELICc"/>
    <property type="match status" value="1"/>
</dbReference>
<feature type="region of interest" description="Disordered" evidence="5">
    <location>
        <begin position="789"/>
        <end position="810"/>
    </location>
</feature>
<keyword evidence="3" id="KW-0347">Helicase</keyword>
<dbReference type="InterPro" id="IPR001650">
    <property type="entry name" value="Helicase_C-like"/>
</dbReference>
<keyword evidence="1" id="KW-0547">Nucleotide-binding</keyword>
<keyword evidence="2" id="KW-0378">Hydrolase</keyword>
<evidence type="ECO:0000256" key="2">
    <source>
        <dbReference type="ARBA" id="ARBA00022801"/>
    </source>
</evidence>
<evidence type="ECO:0000256" key="5">
    <source>
        <dbReference type="SAM" id="MobiDB-lite"/>
    </source>
</evidence>
<evidence type="ECO:0000313" key="8">
    <source>
        <dbReference type="Proteomes" id="UP001156641"/>
    </source>
</evidence>
<evidence type="ECO:0000256" key="1">
    <source>
        <dbReference type="ARBA" id="ARBA00022741"/>
    </source>
</evidence>
<evidence type="ECO:0000256" key="3">
    <source>
        <dbReference type="ARBA" id="ARBA00022806"/>
    </source>
</evidence>
<protein>
    <recommendedName>
        <fullName evidence="6">Helicase C-terminal domain-containing protein</fullName>
    </recommendedName>
</protein>
<dbReference type="PROSITE" id="PS51194">
    <property type="entry name" value="HELICASE_CTER"/>
    <property type="match status" value="1"/>
</dbReference>
<keyword evidence="4" id="KW-0067">ATP-binding</keyword>
<evidence type="ECO:0000313" key="7">
    <source>
        <dbReference type="EMBL" id="GLR67729.1"/>
    </source>
</evidence>
<dbReference type="EMBL" id="BSOS01000067">
    <property type="protein sequence ID" value="GLR67729.1"/>
    <property type="molecule type" value="Genomic_DNA"/>
</dbReference>
<dbReference type="InterPro" id="IPR055206">
    <property type="entry name" value="DEXQc_SUV3"/>
</dbReference>
<accession>A0ABQ6A6C6</accession>
<gene>
    <name evidence="7" type="ORF">GCM10010909_24100</name>
</gene>
<evidence type="ECO:0000256" key="4">
    <source>
        <dbReference type="ARBA" id="ARBA00022840"/>
    </source>
</evidence>
<dbReference type="InterPro" id="IPR050699">
    <property type="entry name" value="RNA-DNA_Helicase"/>
</dbReference>
<comment type="caution">
    <text evidence="7">The sequence shown here is derived from an EMBL/GenBank/DDBJ whole genome shotgun (WGS) entry which is preliminary data.</text>
</comment>
<dbReference type="InterPro" id="IPR027417">
    <property type="entry name" value="P-loop_NTPase"/>
</dbReference>
<feature type="domain" description="Helicase C-terminal" evidence="6">
    <location>
        <begin position="145"/>
        <end position="310"/>
    </location>
</feature>
<reference evidence="8" key="1">
    <citation type="journal article" date="2019" name="Int. J. Syst. Evol. Microbiol.">
        <title>The Global Catalogue of Microorganisms (GCM) 10K type strain sequencing project: providing services to taxonomists for standard genome sequencing and annotation.</title>
        <authorList>
            <consortium name="The Broad Institute Genomics Platform"/>
            <consortium name="The Broad Institute Genome Sequencing Center for Infectious Disease"/>
            <person name="Wu L."/>
            <person name="Ma J."/>
        </authorList>
    </citation>
    <scope>NUCLEOTIDE SEQUENCE [LARGE SCALE GENOMIC DNA]</scope>
    <source>
        <strain evidence="8">NBRC 112502</strain>
    </source>
</reference>
<name>A0ABQ6A6C6_9PROT</name>
<dbReference type="Proteomes" id="UP001156641">
    <property type="component" value="Unassembled WGS sequence"/>
</dbReference>
<dbReference type="SUPFAM" id="SSF52540">
    <property type="entry name" value="P-loop containing nucleoside triphosphate hydrolases"/>
    <property type="match status" value="2"/>
</dbReference>
<dbReference type="Pfam" id="PF22527">
    <property type="entry name" value="DEXQc_Suv3"/>
    <property type="match status" value="1"/>
</dbReference>
<keyword evidence="8" id="KW-1185">Reference proteome</keyword>
<dbReference type="PANTHER" id="PTHR12131">
    <property type="entry name" value="ATP-DEPENDENT RNA AND DNA HELICASE"/>
    <property type="match status" value="1"/>
</dbReference>
<proteinExistence type="predicted"/>
<feature type="compositionally biased region" description="Pro residues" evidence="5">
    <location>
        <begin position="795"/>
        <end position="805"/>
    </location>
</feature>
<sequence>MLGPTNTGKTHLAMERLLGHSSGMIGFPLRLLARENYERMVARKGAKNVGLITGEEKIVPPGARWFSCTVEAMPLDRRVEFLAVDEIQLCADPDRGHVFTDRLLHARGLVETMFLGAETIRRLLLRLVPGIEVETRPRLSELSYAGPVKLSRLPPRSAIVAFSAAEVYAIAEAVRRRRGGCAVVMGRLSPRTRNAQVALYQEKEVDFLVATDAIGMGLNMDVDHVAFAGLSKFDGHRPRPLLAAEVAQIAGRAGRGMRDGSFGVTGVCPPLGEELVEAVEAHAFEPLEQLAWRNSALDFTSVEALLASLTMPPSLPGLVRGQDATDVLTLEALHHDADIRKAAQGRAATRLLWEACQIPDFRKLATDAHVKLCANVFTHLRAGKNLPVDWVRGEIEALDKVEGDIDTLMQRLTDVRVWAYITARADWMRDATPWARLAREIEDRISDTLHMKLMARFVDKRAAHLTRRLEDQEAEELQAVVSNHGVVLVEGHEVGRVEGFNFHPDPATQGQEKKFLLRAARRALGQELPRRILRCETAADEAFSLTDDRQVVWEGAKIARLKRSENLLKPEVEILHSEFLDGLARERLRARISAFVAAEVEKRLGALLVAMKDPPAELRGVMYRLGEASGVMEAENVAPELRQVLKKLGVEAGRFAFFMPAVLKPGSAKLRALLWGVANDRNPPPLPAAGLVSAPMPGNWGADFALSMGWLPAGPVMVRLDVAEKLVREMHYLVRKHPVFLPPNLGSRMGLKPDQLAPVLNALGFRIIPAQVLGEKRYGPAAPAMLARRKMEPKPVAPPPPPPVPVSEDNPFAALAALRQAARR</sequence>
<dbReference type="Pfam" id="PF00271">
    <property type="entry name" value="Helicase_C"/>
    <property type="match status" value="1"/>
</dbReference>
<dbReference type="Gene3D" id="3.40.50.300">
    <property type="entry name" value="P-loop containing nucleotide triphosphate hydrolases"/>
    <property type="match status" value="2"/>
</dbReference>
<evidence type="ECO:0000259" key="6">
    <source>
        <dbReference type="PROSITE" id="PS51194"/>
    </source>
</evidence>
<dbReference type="PANTHER" id="PTHR12131:SF1">
    <property type="entry name" value="ATP-DEPENDENT RNA HELICASE SUPV3L1, MITOCHONDRIAL-RELATED"/>
    <property type="match status" value="1"/>
</dbReference>